<dbReference type="InterPro" id="IPR037185">
    <property type="entry name" value="EmrE-like"/>
</dbReference>
<dbReference type="RefSeq" id="WP_184255125.1">
    <property type="nucleotide sequence ID" value="NZ_JACHIO010000007.1"/>
</dbReference>
<dbReference type="AlphaFoldDB" id="A0A7W7ZQ59"/>
<feature type="transmembrane region" description="Helical" evidence="1">
    <location>
        <begin position="42"/>
        <end position="61"/>
    </location>
</feature>
<reference evidence="3 4" key="1">
    <citation type="submission" date="2020-08" db="EMBL/GenBank/DDBJ databases">
        <title>Genomic Encyclopedia of Type Strains, Phase IV (KMG-V): Genome sequencing to study the core and pangenomes of soil and plant-associated prokaryotes.</title>
        <authorList>
            <person name="Whitman W."/>
        </authorList>
    </citation>
    <scope>NUCLEOTIDE SEQUENCE [LARGE SCALE GENOMIC DNA]</scope>
    <source>
        <strain evidence="3 4">X5P3</strain>
    </source>
</reference>
<dbReference type="PANTHER" id="PTHR22911">
    <property type="entry name" value="ACYL-MALONYL CONDENSING ENZYME-RELATED"/>
    <property type="match status" value="1"/>
</dbReference>
<dbReference type="Pfam" id="PF00892">
    <property type="entry name" value="EamA"/>
    <property type="match status" value="1"/>
</dbReference>
<organism evidence="3 4">
    <name type="scientific">Granulicella mallensis</name>
    <dbReference type="NCBI Taxonomy" id="940614"/>
    <lineage>
        <taxon>Bacteria</taxon>
        <taxon>Pseudomonadati</taxon>
        <taxon>Acidobacteriota</taxon>
        <taxon>Terriglobia</taxon>
        <taxon>Terriglobales</taxon>
        <taxon>Acidobacteriaceae</taxon>
        <taxon>Granulicella</taxon>
    </lineage>
</organism>
<keyword evidence="1" id="KW-1133">Transmembrane helix</keyword>
<feature type="transmembrane region" description="Helical" evidence="1">
    <location>
        <begin position="179"/>
        <end position="201"/>
    </location>
</feature>
<keyword evidence="1" id="KW-0472">Membrane</keyword>
<dbReference type="SUPFAM" id="SSF103481">
    <property type="entry name" value="Multidrug resistance efflux transporter EmrE"/>
    <property type="match status" value="2"/>
</dbReference>
<evidence type="ECO:0000259" key="2">
    <source>
        <dbReference type="Pfam" id="PF00892"/>
    </source>
</evidence>
<dbReference type="GO" id="GO:0016020">
    <property type="term" value="C:membrane"/>
    <property type="evidence" value="ECO:0007669"/>
    <property type="project" value="InterPro"/>
</dbReference>
<protein>
    <submittedName>
        <fullName evidence="3">Drug/metabolite transporter (DMT)-like permease</fullName>
    </submittedName>
</protein>
<name>A0A7W7ZQ59_9BACT</name>
<dbReference type="EMBL" id="JACHIO010000007">
    <property type="protein sequence ID" value="MBB5063734.1"/>
    <property type="molecule type" value="Genomic_DNA"/>
</dbReference>
<feature type="transmembrane region" description="Helical" evidence="1">
    <location>
        <begin position="73"/>
        <end position="93"/>
    </location>
</feature>
<feature type="domain" description="EamA" evidence="2">
    <location>
        <begin position="156"/>
        <end position="293"/>
    </location>
</feature>
<dbReference type="Proteomes" id="UP000584867">
    <property type="component" value="Unassembled WGS sequence"/>
</dbReference>
<sequence>MNWNIHSNALIALASALAWGGGDFSGGMGVKAAGGSTRSTLRVILMSHSVSFIVLASIILLRHEPIPHGALLGWGVLAGVAGGISLTAFYIALSRGEMGVSAAISGLLAAAIPALVSSLLEGAPGTLRIVGFALAFIAIWAIAAGPSPEDSGRSTLSLAILAGLGFGVYFVALRMANPLGIFMPMALARIGSLSTCGLTLMALRLSGGKEDGGAKRLPSAAILWALSVALLDTGGNMLFVAATRLGRLDVAAVLASLYPASTILLAAWQLHERPTRRQLVGMAVAVAAVVMVSI</sequence>
<evidence type="ECO:0000313" key="4">
    <source>
        <dbReference type="Proteomes" id="UP000584867"/>
    </source>
</evidence>
<dbReference type="PANTHER" id="PTHR22911:SF137">
    <property type="entry name" value="SOLUTE CARRIER FAMILY 35 MEMBER G2-RELATED"/>
    <property type="match status" value="1"/>
</dbReference>
<comment type="caution">
    <text evidence="3">The sequence shown here is derived from an EMBL/GenBank/DDBJ whole genome shotgun (WGS) entry which is preliminary data.</text>
</comment>
<feature type="transmembrane region" description="Helical" evidence="1">
    <location>
        <begin position="127"/>
        <end position="143"/>
    </location>
</feature>
<dbReference type="InterPro" id="IPR000620">
    <property type="entry name" value="EamA_dom"/>
</dbReference>
<dbReference type="Gene3D" id="1.10.3730.20">
    <property type="match status" value="1"/>
</dbReference>
<gene>
    <name evidence="3" type="ORF">HDF15_002079</name>
</gene>
<proteinExistence type="predicted"/>
<feature type="transmembrane region" description="Helical" evidence="1">
    <location>
        <begin position="155"/>
        <end position="172"/>
    </location>
</feature>
<feature type="transmembrane region" description="Helical" evidence="1">
    <location>
        <begin position="250"/>
        <end position="270"/>
    </location>
</feature>
<feature type="transmembrane region" description="Helical" evidence="1">
    <location>
        <begin position="99"/>
        <end position="120"/>
    </location>
</feature>
<keyword evidence="1" id="KW-0812">Transmembrane</keyword>
<accession>A0A7W7ZQ59</accession>
<evidence type="ECO:0000313" key="3">
    <source>
        <dbReference type="EMBL" id="MBB5063734.1"/>
    </source>
</evidence>
<feature type="transmembrane region" description="Helical" evidence="1">
    <location>
        <begin position="221"/>
        <end position="243"/>
    </location>
</feature>
<evidence type="ECO:0000256" key="1">
    <source>
        <dbReference type="SAM" id="Phobius"/>
    </source>
</evidence>